<name>A0A543IW45_9ACTN</name>
<sequence length="166" mass="17525">MPTHRTIGATLAATALVGGTATTAAAAAPATAAVRPALVAATTSSAAVSTAARKAPTTKARKAPSRKARNKAIARPLARARGWAAAQFACLSRLWERESGWNHLARNPRSGAYGIPQALPAGKMASAGNDWRTNPKTQIKWGLHYIKSRYGTPCAAWIHARSRGWY</sequence>
<feature type="chain" id="PRO_5022045663" evidence="2">
    <location>
        <begin position="27"/>
        <end position="166"/>
    </location>
</feature>
<dbReference type="InterPro" id="IPR008258">
    <property type="entry name" value="Transglycosylase_SLT_dom_1"/>
</dbReference>
<dbReference type="Gene3D" id="1.10.530.10">
    <property type="match status" value="1"/>
</dbReference>
<evidence type="ECO:0000256" key="2">
    <source>
        <dbReference type="SAM" id="SignalP"/>
    </source>
</evidence>
<keyword evidence="2" id="KW-0732">Signal</keyword>
<evidence type="ECO:0000313" key="4">
    <source>
        <dbReference type="EMBL" id="TQM74781.1"/>
    </source>
</evidence>
<organism evidence="4 5">
    <name type="scientific">Thermopolyspora flexuosa</name>
    <dbReference type="NCBI Taxonomy" id="103836"/>
    <lineage>
        <taxon>Bacteria</taxon>
        <taxon>Bacillati</taxon>
        <taxon>Actinomycetota</taxon>
        <taxon>Actinomycetes</taxon>
        <taxon>Streptosporangiales</taxon>
        <taxon>Streptosporangiaceae</taxon>
        <taxon>Thermopolyspora</taxon>
    </lineage>
</organism>
<dbReference type="InterPro" id="IPR023346">
    <property type="entry name" value="Lysozyme-like_dom_sf"/>
</dbReference>
<accession>A0A543IW45</accession>
<dbReference type="SUPFAM" id="SSF53955">
    <property type="entry name" value="Lysozyme-like"/>
    <property type="match status" value="1"/>
</dbReference>
<evidence type="ECO:0000259" key="3">
    <source>
        <dbReference type="Pfam" id="PF01464"/>
    </source>
</evidence>
<feature type="compositionally biased region" description="Basic residues" evidence="1">
    <location>
        <begin position="59"/>
        <end position="70"/>
    </location>
</feature>
<keyword evidence="5" id="KW-1185">Reference proteome</keyword>
<dbReference type="EMBL" id="VFPQ01000001">
    <property type="protein sequence ID" value="TQM74781.1"/>
    <property type="molecule type" value="Genomic_DNA"/>
</dbReference>
<dbReference type="Proteomes" id="UP000319213">
    <property type="component" value="Unassembled WGS sequence"/>
</dbReference>
<feature type="compositionally biased region" description="Low complexity" evidence="1">
    <location>
        <begin position="45"/>
        <end position="58"/>
    </location>
</feature>
<dbReference type="Pfam" id="PF01464">
    <property type="entry name" value="SLT"/>
    <property type="match status" value="1"/>
</dbReference>
<evidence type="ECO:0000313" key="5">
    <source>
        <dbReference type="Proteomes" id="UP000319213"/>
    </source>
</evidence>
<comment type="caution">
    <text evidence="4">The sequence shown here is derived from an EMBL/GenBank/DDBJ whole genome shotgun (WGS) entry which is preliminary data.</text>
</comment>
<gene>
    <name evidence="4" type="ORF">FHX40_1464</name>
</gene>
<dbReference type="AlphaFoldDB" id="A0A543IW45"/>
<feature type="domain" description="Transglycosylase SLT" evidence="3">
    <location>
        <begin position="93"/>
        <end position="153"/>
    </location>
</feature>
<feature type="signal peptide" evidence="2">
    <location>
        <begin position="1"/>
        <end position="26"/>
    </location>
</feature>
<protein>
    <submittedName>
        <fullName evidence="4">Transglycosylase-like protein with SLT domain</fullName>
    </submittedName>
</protein>
<proteinExistence type="predicted"/>
<feature type="region of interest" description="Disordered" evidence="1">
    <location>
        <begin position="45"/>
        <end position="70"/>
    </location>
</feature>
<reference evidence="4 5" key="1">
    <citation type="submission" date="2019-06" db="EMBL/GenBank/DDBJ databases">
        <title>Sequencing the genomes of 1000 actinobacteria strains.</title>
        <authorList>
            <person name="Klenk H.-P."/>
        </authorList>
    </citation>
    <scope>NUCLEOTIDE SEQUENCE [LARGE SCALE GENOMIC DNA]</scope>
    <source>
        <strain evidence="4 5">DSM 43186</strain>
    </source>
</reference>
<evidence type="ECO:0000256" key="1">
    <source>
        <dbReference type="SAM" id="MobiDB-lite"/>
    </source>
</evidence>